<dbReference type="Proteomes" id="UP001163321">
    <property type="component" value="Chromosome 6"/>
</dbReference>
<dbReference type="EMBL" id="CM047585">
    <property type="protein sequence ID" value="KAI9910682.1"/>
    <property type="molecule type" value="Genomic_DNA"/>
</dbReference>
<accession>A0ACC0VWP2</accession>
<protein>
    <submittedName>
        <fullName evidence="1">Uncharacterized protein</fullName>
    </submittedName>
</protein>
<gene>
    <name evidence="1" type="ORF">PsorP6_010305</name>
</gene>
<reference evidence="1 2" key="1">
    <citation type="journal article" date="2022" name="bioRxiv">
        <title>The genome of the oomycete Peronosclerospora sorghi, a cosmopolitan pathogen of maize and sorghum, is inflated with dispersed pseudogenes.</title>
        <authorList>
            <person name="Fletcher K."/>
            <person name="Martin F."/>
            <person name="Isakeit T."/>
            <person name="Cavanaugh K."/>
            <person name="Magill C."/>
            <person name="Michelmore R."/>
        </authorList>
    </citation>
    <scope>NUCLEOTIDE SEQUENCE [LARGE SCALE GENOMIC DNA]</scope>
    <source>
        <strain evidence="1">P6</strain>
    </source>
</reference>
<proteinExistence type="predicted"/>
<comment type="caution">
    <text evidence="1">The sequence shown here is derived from an EMBL/GenBank/DDBJ whole genome shotgun (WGS) entry which is preliminary data.</text>
</comment>
<sequence>MGKRKIYDGHVVVREIGNLSKTFLVIEKQDTFYRATYDGITGLSLDALAASTGETMLSLYNELVTRGTTSDAFGMLLCGTMQPMLETGGTEFLRVIPGS</sequence>
<evidence type="ECO:0000313" key="1">
    <source>
        <dbReference type="EMBL" id="KAI9910682.1"/>
    </source>
</evidence>
<keyword evidence="2" id="KW-1185">Reference proteome</keyword>
<evidence type="ECO:0000313" key="2">
    <source>
        <dbReference type="Proteomes" id="UP001163321"/>
    </source>
</evidence>
<organism evidence="1 2">
    <name type="scientific">Peronosclerospora sorghi</name>
    <dbReference type="NCBI Taxonomy" id="230839"/>
    <lineage>
        <taxon>Eukaryota</taxon>
        <taxon>Sar</taxon>
        <taxon>Stramenopiles</taxon>
        <taxon>Oomycota</taxon>
        <taxon>Peronosporomycetes</taxon>
        <taxon>Peronosporales</taxon>
        <taxon>Peronosporaceae</taxon>
        <taxon>Peronosclerospora</taxon>
    </lineage>
</organism>
<name>A0ACC0VWP2_9STRA</name>